<dbReference type="SUPFAM" id="SSF54897">
    <property type="entry name" value="Protease propeptides/inhibitors"/>
    <property type="match status" value="1"/>
</dbReference>
<reference evidence="11 12" key="1">
    <citation type="submission" date="2015-10" db="EMBL/GenBank/DDBJ databases">
        <title>Full genome of DAOMC 229536 Phialocephala scopiformis, a fungal endophyte of spruce producing the potent anti-insectan compound rugulosin.</title>
        <authorList>
            <consortium name="DOE Joint Genome Institute"/>
            <person name="Walker A.K."/>
            <person name="Frasz S.L."/>
            <person name="Seifert K.A."/>
            <person name="Miller J.D."/>
            <person name="Mondo S.J."/>
            <person name="Labutti K."/>
            <person name="Lipzen A."/>
            <person name="Dockter R."/>
            <person name="Kennedy M."/>
            <person name="Grigoriev I.V."/>
            <person name="Spatafora J.W."/>
        </authorList>
    </citation>
    <scope>NUCLEOTIDE SEQUENCE [LARGE SCALE GENOMIC DNA]</scope>
    <source>
        <strain evidence="11 12">CBS 120377</strain>
    </source>
</reference>
<proteinExistence type="predicted"/>
<dbReference type="SMART" id="SM00944">
    <property type="entry name" value="Pro-kuma_activ"/>
    <property type="match status" value="1"/>
</dbReference>
<evidence type="ECO:0000256" key="9">
    <source>
        <dbReference type="SAM" id="SignalP"/>
    </source>
</evidence>
<keyword evidence="12" id="KW-1185">Reference proteome</keyword>
<dbReference type="GO" id="GO:0006508">
    <property type="term" value="P:proteolysis"/>
    <property type="evidence" value="ECO:0007669"/>
    <property type="project" value="UniProtKB-KW"/>
</dbReference>
<evidence type="ECO:0000256" key="8">
    <source>
        <dbReference type="PROSITE-ProRule" id="PRU01032"/>
    </source>
</evidence>
<name>A0A194X5X3_MOLSC</name>
<keyword evidence="9" id="KW-0732">Signal</keyword>
<evidence type="ECO:0000256" key="7">
    <source>
        <dbReference type="ARBA" id="ARBA00023145"/>
    </source>
</evidence>
<feature type="binding site" evidence="8">
    <location>
        <position position="618"/>
    </location>
    <ligand>
        <name>Ca(2+)</name>
        <dbReference type="ChEBI" id="CHEBI:29108"/>
    </ligand>
</feature>
<dbReference type="CDD" id="cd11377">
    <property type="entry name" value="Pro-peptidase_S53"/>
    <property type="match status" value="1"/>
</dbReference>
<dbReference type="AlphaFoldDB" id="A0A194X5X3"/>
<dbReference type="GO" id="GO:0046872">
    <property type="term" value="F:metal ion binding"/>
    <property type="evidence" value="ECO:0007669"/>
    <property type="project" value="UniProtKB-UniRule"/>
</dbReference>
<dbReference type="GO" id="GO:0004252">
    <property type="term" value="F:serine-type endopeptidase activity"/>
    <property type="evidence" value="ECO:0007669"/>
    <property type="project" value="UniProtKB-UniRule"/>
</dbReference>
<evidence type="ECO:0000256" key="5">
    <source>
        <dbReference type="ARBA" id="ARBA00022825"/>
    </source>
</evidence>
<dbReference type="KEGG" id="psco:LY89DRAFT_750974"/>
<feature type="binding site" evidence="8">
    <location>
        <position position="620"/>
    </location>
    <ligand>
        <name>Ca(2+)</name>
        <dbReference type="ChEBI" id="CHEBI:29108"/>
    </ligand>
</feature>
<evidence type="ECO:0000256" key="6">
    <source>
        <dbReference type="ARBA" id="ARBA00022837"/>
    </source>
</evidence>
<keyword evidence="7" id="KW-0865">Zymogen</keyword>
<dbReference type="GO" id="GO:0005576">
    <property type="term" value="C:extracellular region"/>
    <property type="evidence" value="ECO:0007669"/>
    <property type="project" value="UniProtKB-SubCell"/>
</dbReference>
<feature type="active site" description="Charge relay system" evidence="8">
    <location>
        <position position="298"/>
    </location>
</feature>
<keyword evidence="4 8" id="KW-0378">Hydrolase</keyword>
<dbReference type="GO" id="GO:0008240">
    <property type="term" value="F:tripeptidyl-peptidase activity"/>
    <property type="evidence" value="ECO:0007669"/>
    <property type="project" value="TreeGrafter"/>
</dbReference>
<feature type="active site" description="Charge relay system" evidence="8">
    <location>
        <position position="302"/>
    </location>
</feature>
<evidence type="ECO:0000313" key="11">
    <source>
        <dbReference type="EMBL" id="KUJ15581.1"/>
    </source>
</evidence>
<dbReference type="InterPro" id="IPR030400">
    <property type="entry name" value="Sedolisin_dom"/>
</dbReference>
<keyword evidence="3 8" id="KW-0479">Metal-binding</keyword>
<comment type="cofactor">
    <cofactor evidence="8">
        <name>Ca(2+)</name>
        <dbReference type="ChEBI" id="CHEBI:29108"/>
    </cofactor>
    <text evidence="8">Binds 1 Ca(2+) ion per subunit.</text>
</comment>
<accession>A0A194X5X3</accession>
<sequence length="640" mass="70185">MYSSVLVILISLAIGTIAYPSTWDHVVHERRQVMPEGWNRHSRLHPERVLPMRIALKQSNIDDLDSHLMRISSPDSEDYGKHWSYEEIVDMFAPSPDTVQAVHDWLLSAGIIGDRVSKSRSLGWLHLNVSVGEAEALLRTEYHLYEHEVTRQGHVACEAYHVPRHIQSHIDFITPTIHFDTKVLPSRTNEKRSGAGFGHSGRPPWLPKVSPIAKPILNNLQDCHNNVTPDCLRALYGIPSLPPGMRTNVKYTPQSYLGSDLDVFFSNYSKSQVQRRPTLLSVDGGDVNDIPNLGQNTESNLDLQYAMALVNPLNVTLFQVGDMIETDYTSFNNFLDSIDASYCSSNDATDNVTSPTVDAIYPDPLPGGYTGPRNCGGHAASKVISTSYSYNEHDLSPAYETRQCNEYAKLGLAGTTFLYCSSDYGVAGSQGRCLDPTTKSYNDGSSGSSMFVPSFPSTCPYVLSVGATQIKPNASVTEPEIACSTKIASGGGFSNVFQMPSYQSQAVKSWFRNYPPPYGAERFNNSQLTRGYPDVSANGARYVVALLGGYNYHLYGTSASAPTFGSILALINEARMNIGKGPIGFINPTLYAHPYLLNDIVNGTNPGCGTAGFEASPGWDPVTGLGTPNYPRMLQFFLSH</sequence>
<feature type="active site" description="Charge relay system" evidence="8">
    <location>
        <position position="558"/>
    </location>
</feature>
<comment type="subcellular location">
    <subcellularLocation>
        <location evidence="1">Secreted</location>
        <location evidence="1">Extracellular space</location>
    </subcellularLocation>
</comment>
<feature type="signal peptide" evidence="9">
    <location>
        <begin position="1"/>
        <end position="18"/>
    </location>
</feature>
<organism evidence="11 12">
    <name type="scientific">Mollisia scopiformis</name>
    <name type="common">Conifer needle endophyte fungus</name>
    <name type="synonym">Phialocephala scopiformis</name>
    <dbReference type="NCBI Taxonomy" id="149040"/>
    <lineage>
        <taxon>Eukaryota</taxon>
        <taxon>Fungi</taxon>
        <taxon>Dikarya</taxon>
        <taxon>Ascomycota</taxon>
        <taxon>Pezizomycotina</taxon>
        <taxon>Leotiomycetes</taxon>
        <taxon>Helotiales</taxon>
        <taxon>Mollisiaceae</taxon>
        <taxon>Mollisia</taxon>
    </lineage>
</organism>
<evidence type="ECO:0000313" key="12">
    <source>
        <dbReference type="Proteomes" id="UP000070700"/>
    </source>
</evidence>
<dbReference type="PANTHER" id="PTHR14218">
    <property type="entry name" value="PROTEASE S8 TRIPEPTIDYL PEPTIDASE I CLN2"/>
    <property type="match status" value="1"/>
</dbReference>
<evidence type="ECO:0000256" key="1">
    <source>
        <dbReference type="ARBA" id="ARBA00004239"/>
    </source>
</evidence>
<feature type="binding site" evidence="8">
    <location>
        <position position="599"/>
    </location>
    <ligand>
        <name>Ca(2+)</name>
        <dbReference type="ChEBI" id="CHEBI:29108"/>
    </ligand>
</feature>
<dbReference type="InParanoid" id="A0A194X5X3"/>
<dbReference type="Pfam" id="PF09286">
    <property type="entry name" value="Pro-kuma_activ"/>
    <property type="match status" value="1"/>
</dbReference>
<dbReference type="InterPro" id="IPR050819">
    <property type="entry name" value="Tripeptidyl-peptidase_I"/>
</dbReference>
<dbReference type="CDD" id="cd04056">
    <property type="entry name" value="Peptidases_S53"/>
    <property type="match status" value="1"/>
</dbReference>
<dbReference type="GeneID" id="28830944"/>
<dbReference type="Gene3D" id="3.40.50.200">
    <property type="entry name" value="Peptidase S8/S53 domain"/>
    <property type="match status" value="1"/>
</dbReference>
<keyword evidence="2 8" id="KW-0645">Protease</keyword>
<feature type="domain" description="Peptidase S53" evidence="10">
    <location>
        <begin position="226"/>
        <end position="640"/>
    </location>
</feature>
<dbReference type="PANTHER" id="PTHR14218:SF19">
    <property type="entry name" value="SERINE PROTEASE AORO, PUTATIVE (AFU_ORTHOLOGUE AFUA_6G10250)-RELATED"/>
    <property type="match status" value="1"/>
</dbReference>
<gene>
    <name evidence="11" type="ORF">LY89DRAFT_750974</name>
</gene>
<dbReference type="SUPFAM" id="SSF52743">
    <property type="entry name" value="Subtilisin-like"/>
    <property type="match status" value="1"/>
</dbReference>
<feature type="chain" id="PRO_5008267936" description="Peptidase S53 domain-containing protein" evidence="9">
    <location>
        <begin position="19"/>
        <end position="640"/>
    </location>
</feature>
<keyword evidence="5 8" id="KW-0720">Serine protease</keyword>
<dbReference type="PROSITE" id="PS51695">
    <property type="entry name" value="SEDOLISIN"/>
    <property type="match status" value="1"/>
</dbReference>
<dbReference type="InterPro" id="IPR015366">
    <property type="entry name" value="S53_propep"/>
</dbReference>
<evidence type="ECO:0000256" key="3">
    <source>
        <dbReference type="ARBA" id="ARBA00022723"/>
    </source>
</evidence>
<dbReference type="EMBL" id="KQ947418">
    <property type="protein sequence ID" value="KUJ15581.1"/>
    <property type="molecule type" value="Genomic_DNA"/>
</dbReference>
<feature type="binding site" evidence="8">
    <location>
        <position position="600"/>
    </location>
    <ligand>
        <name>Ca(2+)</name>
        <dbReference type="ChEBI" id="CHEBI:29108"/>
    </ligand>
</feature>
<dbReference type="RefSeq" id="XP_018069936.1">
    <property type="nucleotide sequence ID" value="XM_018221218.1"/>
</dbReference>
<keyword evidence="6 8" id="KW-0106">Calcium</keyword>
<dbReference type="Proteomes" id="UP000070700">
    <property type="component" value="Unassembled WGS sequence"/>
</dbReference>
<evidence type="ECO:0000256" key="2">
    <source>
        <dbReference type="ARBA" id="ARBA00022670"/>
    </source>
</evidence>
<evidence type="ECO:0000256" key="4">
    <source>
        <dbReference type="ARBA" id="ARBA00022801"/>
    </source>
</evidence>
<dbReference type="OrthoDB" id="409122at2759"/>
<protein>
    <recommendedName>
        <fullName evidence="10">Peptidase S53 domain-containing protein</fullName>
    </recommendedName>
</protein>
<evidence type="ECO:0000259" key="10">
    <source>
        <dbReference type="PROSITE" id="PS51695"/>
    </source>
</evidence>
<dbReference type="InterPro" id="IPR036852">
    <property type="entry name" value="Peptidase_S8/S53_dom_sf"/>
</dbReference>